<evidence type="ECO:0000313" key="8">
    <source>
        <dbReference type="Proteomes" id="UP001501079"/>
    </source>
</evidence>
<sequence length="228" mass="24229">MPGTGLFVPDREFFARPATEIAPLLLGARLTHETDAGPVVLRLTEVEAYLGDGADPGSHAFRGRTRRNGVMYGAPGHVYVYFTYGMHVCANIVCSPEGSATAVLLRAAEVIEGVPLAQSRRGAAPPRDLARGPARLTVAAGIRLDENGSDALSAPFALALETQPPAFLTGPRVGVSGTGGEETYPWRFWIAGDPTVSVYRPAQRRSAQRLSTTRRGARAPRTEPPTPG</sequence>
<protein>
    <recommendedName>
        <fullName evidence="5">Putative 3-methyladenine DNA glycosylase</fullName>
        <ecNumber evidence="5">3.2.2.-</ecNumber>
    </recommendedName>
</protein>
<dbReference type="PANTHER" id="PTHR10429">
    <property type="entry name" value="DNA-3-METHYLADENINE GLYCOSYLASE"/>
    <property type="match status" value="1"/>
</dbReference>
<reference evidence="8" key="1">
    <citation type="journal article" date="2019" name="Int. J. Syst. Evol. Microbiol.">
        <title>The Global Catalogue of Microorganisms (GCM) 10K type strain sequencing project: providing services to taxonomists for standard genome sequencing and annotation.</title>
        <authorList>
            <consortium name="The Broad Institute Genomics Platform"/>
            <consortium name="The Broad Institute Genome Sequencing Center for Infectious Disease"/>
            <person name="Wu L."/>
            <person name="Ma J."/>
        </authorList>
    </citation>
    <scope>NUCLEOTIDE SEQUENCE [LARGE SCALE GENOMIC DNA]</scope>
    <source>
        <strain evidence="8">JCM 17591</strain>
    </source>
</reference>
<evidence type="ECO:0000256" key="5">
    <source>
        <dbReference type="HAMAP-Rule" id="MF_00527"/>
    </source>
</evidence>
<dbReference type="Proteomes" id="UP001501079">
    <property type="component" value="Unassembled WGS sequence"/>
</dbReference>
<evidence type="ECO:0000256" key="6">
    <source>
        <dbReference type="SAM" id="MobiDB-lite"/>
    </source>
</evidence>
<dbReference type="InterPro" id="IPR036995">
    <property type="entry name" value="MPG_sf"/>
</dbReference>
<evidence type="ECO:0000256" key="4">
    <source>
        <dbReference type="ARBA" id="ARBA00023204"/>
    </source>
</evidence>
<dbReference type="RefSeq" id="WP_344757171.1">
    <property type="nucleotide sequence ID" value="NZ_BAABBW010000006.1"/>
</dbReference>
<evidence type="ECO:0000313" key="7">
    <source>
        <dbReference type="EMBL" id="GAA4181339.1"/>
    </source>
</evidence>
<dbReference type="EMBL" id="BAABBW010000006">
    <property type="protein sequence ID" value="GAA4181339.1"/>
    <property type="molecule type" value="Genomic_DNA"/>
</dbReference>
<dbReference type="HAMAP" id="MF_00527">
    <property type="entry name" value="3MGH"/>
    <property type="match status" value="1"/>
</dbReference>
<dbReference type="InterPro" id="IPR011034">
    <property type="entry name" value="Formyl_transferase-like_C_sf"/>
</dbReference>
<comment type="caution">
    <text evidence="7">The sequence shown here is derived from an EMBL/GenBank/DDBJ whole genome shotgun (WGS) entry which is preliminary data.</text>
</comment>
<feature type="region of interest" description="Disordered" evidence="6">
    <location>
        <begin position="201"/>
        <end position="228"/>
    </location>
</feature>
<dbReference type="NCBIfam" id="TIGR00567">
    <property type="entry name" value="3mg"/>
    <property type="match status" value="1"/>
</dbReference>
<evidence type="ECO:0000256" key="3">
    <source>
        <dbReference type="ARBA" id="ARBA00022801"/>
    </source>
</evidence>
<gene>
    <name evidence="7" type="ORF">GCM10022287_36530</name>
</gene>
<evidence type="ECO:0000256" key="2">
    <source>
        <dbReference type="ARBA" id="ARBA00022763"/>
    </source>
</evidence>
<dbReference type="PANTHER" id="PTHR10429:SF0">
    <property type="entry name" value="DNA-3-METHYLADENINE GLYCOSYLASE"/>
    <property type="match status" value="1"/>
</dbReference>
<dbReference type="CDD" id="cd00540">
    <property type="entry name" value="AAG"/>
    <property type="match status" value="1"/>
</dbReference>
<keyword evidence="2 5" id="KW-0227">DNA damage</keyword>
<dbReference type="SUPFAM" id="SSF50486">
    <property type="entry name" value="FMT C-terminal domain-like"/>
    <property type="match status" value="1"/>
</dbReference>
<dbReference type="EC" id="3.2.2.-" evidence="5"/>
<dbReference type="InterPro" id="IPR003180">
    <property type="entry name" value="MPG"/>
</dbReference>
<dbReference type="Pfam" id="PF02245">
    <property type="entry name" value="Pur_DNA_glyco"/>
    <property type="match status" value="1"/>
</dbReference>
<dbReference type="NCBIfam" id="NF002003">
    <property type="entry name" value="PRK00802.1-3"/>
    <property type="match status" value="1"/>
</dbReference>
<keyword evidence="8" id="KW-1185">Reference proteome</keyword>
<evidence type="ECO:0000256" key="1">
    <source>
        <dbReference type="ARBA" id="ARBA00009232"/>
    </source>
</evidence>
<comment type="similarity">
    <text evidence="1 5">Belongs to the DNA glycosylase MPG family.</text>
</comment>
<keyword evidence="4 5" id="KW-0234">DNA repair</keyword>
<name>A0ABP8ABS0_9MICO</name>
<accession>A0ABP8ABS0</accession>
<organism evidence="7 8">
    <name type="scientific">Gryllotalpicola koreensis</name>
    <dbReference type="NCBI Taxonomy" id="993086"/>
    <lineage>
        <taxon>Bacteria</taxon>
        <taxon>Bacillati</taxon>
        <taxon>Actinomycetota</taxon>
        <taxon>Actinomycetes</taxon>
        <taxon>Micrococcales</taxon>
        <taxon>Microbacteriaceae</taxon>
        <taxon>Gryllotalpicola</taxon>
    </lineage>
</organism>
<proteinExistence type="inferred from homology"/>
<keyword evidence="3 5" id="KW-0378">Hydrolase</keyword>
<dbReference type="Gene3D" id="3.10.300.10">
    <property type="entry name" value="Methylpurine-DNA glycosylase (MPG)"/>
    <property type="match status" value="1"/>
</dbReference>